<dbReference type="GO" id="GO:0008270">
    <property type="term" value="F:zinc ion binding"/>
    <property type="evidence" value="ECO:0007669"/>
    <property type="project" value="UniProtKB-KW"/>
</dbReference>
<evidence type="ECO:0000256" key="19">
    <source>
        <dbReference type="PROSITE-ProRule" id="PRU00175"/>
    </source>
</evidence>
<evidence type="ECO:0000256" key="8">
    <source>
        <dbReference type="ARBA" id="ARBA00022771"/>
    </source>
</evidence>
<evidence type="ECO:0000256" key="2">
    <source>
        <dbReference type="ARBA" id="ARBA00003909"/>
    </source>
</evidence>
<dbReference type="EC" id="1.14.11.27" evidence="5"/>
<dbReference type="InterPro" id="IPR019786">
    <property type="entry name" value="Zinc_finger_PHD-type_CS"/>
</dbReference>
<comment type="similarity">
    <text evidence="4">Belongs to the JHDM1 histone demethylase family.</text>
</comment>
<name>A0AAD5EAT7_UMBRA</name>
<dbReference type="PROSITE" id="PS50089">
    <property type="entry name" value="ZF_RING_2"/>
    <property type="match status" value="1"/>
</dbReference>
<evidence type="ECO:0000256" key="9">
    <source>
        <dbReference type="ARBA" id="ARBA00022833"/>
    </source>
</evidence>
<dbReference type="PANTHER" id="PTHR23123">
    <property type="entry name" value="PHD/F-BOX CONTAINING PROTEIN"/>
    <property type="match status" value="1"/>
</dbReference>
<keyword evidence="25" id="KW-1185">Reference proteome</keyword>
<dbReference type="InterPro" id="IPR001841">
    <property type="entry name" value="Znf_RING"/>
</dbReference>
<dbReference type="EMBL" id="MU620917">
    <property type="protein sequence ID" value="KAI8579844.1"/>
    <property type="molecule type" value="Genomic_DNA"/>
</dbReference>
<evidence type="ECO:0000256" key="17">
    <source>
        <dbReference type="ARBA" id="ARBA00031083"/>
    </source>
</evidence>
<evidence type="ECO:0000256" key="20">
    <source>
        <dbReference type="SAM" id="MobiDB-lite"/>
    </source>
</evidence>
<evidence type="ECO:0000256" key="13">
    <source>
        <dbReference type="ARBA" id="ARBA00023004"/>
    </source>
</evidence>
<evidence type="ECO:0000256" key="7">
    <source>
        <dbReference type="ARBA" id="ARBA00022723"/>
    </source>
</evidence>
<feature type="domain" description="RING-type" evidence="22">
    <location>
        <begin position="6"/>
        <end position="55"/>
    </location>
</feature>
<feature type="region of interest" description="Disordered" evidence="20">
    <location>
        <begin position="561"/>
        <end position="640"/>
    </location>
</feature>
<evidence type="ECO:0000256" key="5">
    <source>
        <dbReference type="ARBA" id="ARBA00013246"/>
    </source>
</evidence>
<keyword evidence="11" id="KW-0223">Dioxygenase</keyword>
<keyword evidence="7" id="KW-0479">Metal-binding</keyword>
<gene>
    <name evidence="24" type="ORF">K450DRAFT_174584</name>
</gene>
<keyword evidence="8 19" id="KW-0863">Zinc-finger</keyword>
<feature type="compositionally biased region" description="Basic residues" evidence="20">
    <location>
        <begin position="626"/>
        <end position="640"/>
    </location>
</feature>
<dbReference type="PROSITE" id="PS01359">
    <property type="entry name" value="ZF_PHD_1"/>
    <property type="match status" value="1"/>
</dbReference>
<dbReference type="SMART" id="SM00249">
    <property type="entry name" value="PHD"/>
    <property type="match status" value="1"/>
</dbReference>
<keyword evidence="9" id="KW-0862">Zinc</keyword>
<dbReference type="Pfam" id="PF02373">
    <property type="entry name" value="JmjC"/>
    <property type="match status" value="1"/>
</dbReference>
<keyword evidence="13" id="KW-0408">Iron</keyword>
<protein>
    <recommendedName>
        <fullName evidence="6">JmjC domain-containing histone demethylation protein 1</fullName>
        <ecNumber evidence="5">1.14.11.27</ecNumber>
    </recommendedName>
    <alternativeName>
        <fullName evidence="17">[Histone-H3]-lysine-36 demethylase 1</fullName>
    </alternativeName>
</protein>
<feature type="domain" description="JmjC" evidence="23">
    <location>
        <begin position="222"/>
        <end position="379"/>
    </location>
</feature>
<comment type="function">
    <text evidence="2">Histone demethylase that specifically demethylates 'Lys-36' of histone H3, thereby playing a central role in histone code.</text>
</comment>
<evidence type="ECO:0000256" key="3">
    <source>
        <dbReference type="ARBA" id="ARBA00004123"/>
    </source>
</evidence>
<dbReference type="InterPro" id="IPR050690">
    <property type="entry name" value="JHDM1_Histone_Demethylase"/>
</dbReference>
<keyword evidence="10" id="KW-0156">Chromatin regulator</keyword>
<comment type="caution">
    <text evidence="24">The sequence shown here is derived from an EMBL/GenBank/DDBJ whole genome shotgun (WGS) entry which is preliminary data.</text>
</comment>
<keyword evidence="12" id="KW-0560">Oxidoreductase</keyword>
<evidence type="ECO:0000256" key="12">
    <source>
        <dbReference type="ARBA" id="ARBA00023002"/>
    </source>
</evidence>
<dbReference type="PROSITE" id="PS51184">
    <property type="entry name" value="JMJC"/>
    <property type="match status" value="1"/>
</dbReference>
<comment type="subcellular location">
    <subcellularLocation>
        <location evidence="3">Nucleus</location>
    </subcellularLocation>
</comment>
<dbReference type="Gene3D" id="3.30.40.10">
    <property type="entry name" value="Zinc/RING finger domain, C3HC4 (zinc finger)"/>
    <property type="match status" value="1"/>
</dbReference>
<sequence>MAGDRCSVCEHNVSDAAKSAQCLTCHHCNRTFHTSCLQLHQLPKTHDSFYCQDCSAQHGPITNKSPTQALSTTSKTAKPSFSGADKQIIRKSDRQHTKLNYADMNEGLMGDEKIWEKIINSKQFAVDPFKRYDGDQVTIEFIRQNGLNEPIVFPHQAGLDMMMPDSNITVRDIANLVGLDTPVDVIDVATQAEQPGWNMAKWADYFHSEDRDRIRNVISLEISGTKFAERIRRPKLVRDMDWIDNVWPADLKVNEYPKVQLYCLMGTKNSYTDFHIDFGGTSVFYHIISGSKVFYFIPPTPTNVRKYEKWSSSPDQPTIFLGDEVKECYKVHITAGHTMIIPSGWIHSVFTPEDSIVIGGNFLQGYAMEQQLDIYELEDRTGVPQKFRFPYFLRMNWYAAEKYGKLLQDHPEQVSTVELKGLKRLADYLLSETEYLDSKMGTTDKRRQVRQDIPSTISDPVGLVKQLSNNVEAALANIPTVATPTTKRGLKVKLKVQPTPSTKEPAKQPRLKLKVKQVPAGRPKKEDDDFVYDDSQYFDEEIDEDVLAAEDDDDEYVQAEGQRKAVAAKRPKPVGTASGTPTKRKHSDKKTYHDDSSDDGLGTGTVKAKRVSQKNAGEAAAEKKNKGSVKQRLLNRIKKK</sequence>
<evidence type="ECO:0000256" key="15">
    <source>
        <dbReference type="ARBA" id="ARBA00023163"/>
    </source>
</evidence>
<dbReference type="Proteomes" id="UP001206595">
    <property type="component" value="Unassembled WGS sequence"/>
</dbReference>
<dbReference type="InterPro" id="IPR011011">
    <property type="entry name" value="Znf_FYVE_PHD"/>
</dbReference>
<feature type="domain" description="PHD-type" evidence="21">
    <location>
        <begin position="3"/>
        <end position="57"/>
    </location>
</feature>
<comment type="cofactor">
    <cofactor evidence="1">
        <name>Fe(2+)</name>
        <dbReference type="ChEBI" id="CHEBI:29033"/>
    </cofactor>
</comment>
<dbReference type="CDD" id="cd15489">
    <property type="entry name" value="PHD_SF"/>
    <property type="match status" value="1"/>
</dbReference>
<dbReference type="RefSeq" id="XP_051444848.1">
    <property type="nucleotide sequence ID" value="XM_051584200.1"/>
</dbReference>
<dbReference type="GeneID" id="75909550"/>
<reference evidence="24" key="2">
    <citation type="journal article" date="2022" name="Proc. Natl. Acad. Sci. U.S.A.">
        <title>Diploid-dominant life cycles characterize the early evolution of Fungi.</title>
        <authorList>
            <person name="Amses K.R."/>
            <person name="Simmons D.R."/>
            <person name="Longcore J.E."/>
            <person name="Mondo S.J."/>
            <person name="Seto K."/>
            <person name="Jeronimo G.H."/>
            <person name="Bonds A.E."/>
            <person name="Quandt C.A."/>
            <person name="Davis W.J."/>
            <person name="Chang Y."/>
            <person name="Federici B.A."/>
            <person name="Kuo A."/>
            <person name="LaButti K."/>
            <person name="Pangilinan J."/>
            <person name="Andreopoulos W."/>
            <person name="Tritt A."/>
            <person name="Riley R."/>
            <person name="Hundley H."/>
            <person name="Johnson J."/>
            <person name="Lipzen A."/>
            <person name="Barry K."/>
            <person name="Lang B.F."/>
            <person name="Cuomo C.A."/>
            <person name="Buchler N.E."/>
            <person name="Grigoriev I.V."/>
            <person name="Spatafora J.W."/>
            <person name="Stajich J.E."/>
            <person name="James T.Y."/>
        </authorList>
    </citation>
    <scope>NUCLEOTIDE SEQUENCE</scope>
    <source>
        <strain evidence="24">AG</strain>
    </source>
</reference>
<comment type="catalytic activity">
    <reaction evidence="18">
        <text>N(6),N(6)-dimethyl-L-lysyl(36)-[histone H3] + 2 2-oxoglutarate + 2 O2 = L-lysyl(36)-[histone H3] + 2 formaldehyde + 2 succinate + 2 CO2</text>
        <dbReference type="Rhea" id="RHEA:42032"/>
        <dbReference type="Rhea" id="RHEA-COMP:9785"/>
        <dbReference type="Rhea" id="RHEA-COMP:9787"/>
        <dbReference type="ChEBI" id="CHEBI:15379"/>
        <dbReference type="ChEBI" id="CHEBI:16526"/>
        <dbReference type="ChEBI" id="CHEBI:16810"/>
        <dbReference type="ChEBI" id="CHEBI:16842"/>
        <dbReference type="ChEBI" id="CHEBI:29969"/>
        <dbReference type="ChEBI" id="CHEBI:30031"/>
        <dbReference type="ChEBI" id="CHEBI:61976"/>
        <dbReference type="EC" id="1.14.11.27"/>
    </reaction>
</comment>
<dbReference type="Gene3D" id="2.60.120.650">
    <property type="entry name" value="Cupin"/>
    <property type="match status" value="1"/>
</dbReference>
<keyword evidence="15" id="KW-0804">Transcription</keyword>
<dbReference type="GO" id="GO:0140680">
    <property type="term" value="F:histone H3K36me/H3K36me2 demethylase activity"/>
    <property type="evidence" value="ECO:0007669"/>
    <property type="project" value="UniProtKB-EC"/>
</dbReference>
<dbReference type="InterPro" id="IPR019787">
    <property type="entry name" value="Znf_PHD-finger"/>
</dbReference>
<reference evidence="24" key="1">
    <citation type="submission" date="2021-06" db="EMBL/GenBank/DDBJ databases">
        <authorList>
            <consortium name="DOE Joint Genome Institute"/>
            <person name="Mondo S.J."/>
            <person name="Amses K.R."/>
            <person name="Simmons D.R."/>
            <person name="Longcore J.E."/>
            <person name="Seto K."/>
            <person name="Alves G.H."/>
            <person name="Bonds A.E."/>
            <person name="Quandt C.A."/>
            <person name="Davis W.J."/>
            <person name="Chang Y."/>
            <person name="Letcher P.M."/>
            <person name="Powell M.J."/>
            <person name="Kuo A."/>
            <person name="Labutti K."/>
            <person name="Pangilinan J."/>
            <person name="Andreopoulos W."/>
            <person name="Tritt A."/>
            <person name="Riley R."/>
            <person name="Hundley H."/>
            <person name="Johnson J."/>
            <person name="Lipzen A."/>
            <person name="Barry K."/>
            <person name="Berbee M.L."/>
            <person name="Buchler N.E."/>
            <person name="Grigoriev I.V."/>
            <person name="Spatafora J.W."/>
            <person name="Stajich J.E."/>
            <person name="James T.Y."/>
        </authorList>
    </citation>
    <scope>NUCLEOTIDE SEQUENCE</scope>
    <source>
        <strain evidence="24">AG</strain>
    </source>
</reference>
<organism evidence="24 25">
    <name type="scientific">Umbelopsis ramanniana AG</name>
    <dbReference type="NCBI Taxonomy" id="1314678"/>
    <lineage>
        <taxon>Eukaryota</taxon>
        <taxon>Fungi</taxon>
        <taxon>Fungi incertae sedis</taxon>
        <taxon>Mucoromycota</taxon>
        <taxon>Mucoromycotina</taxon>
        <taxon>Umbelopsidomycetes</taxon>
        <taxon>Umbelopsidales</taxon>
        <taxon>Umbelopsidaceae</taxon>
        <taxon>Umbelopsis</taxon>
    </lineage>
</organism>
<keyword evidence="14" id="KW-0805">Transcription regulation</keyword>
<evidence type="ECO:0000313" key="25">
    <source>
        <dbReference type="Proteomes" id="UP001206595"/>
    </source>
</evidence>
<evidence type="ECO:0000256" key="4">
    <source>
        <dbReference type="ARBA" id="ARBA00008037"/>
    </source>
</evidence>
<evidence type="ECO:0000256" key="14">
    <source>
        <dbReference type="ARBA" id="ARBA00023015"/>
    </source>
</evidence>
<evidence type="ECO:0000256" key="10">
    <source>
        <dbReference type="ARBA" id="ARBA00022853"/>
    </source>
</evidence>
<evidence type="ECO:0000256" key="11">
    <source>
        <dbReference type="ARBA" id="ARBA00022964"/>
    </source>
</evidence>
<evidence type="ECO:0000259" key="22">
    <source>
        <dbReference type="PROSITE" id="PS50089"/>
    </source>
</evidence>
<dbReference type="GO" id="GO:0005634">
    <property type="term" value="C:nucleus"/>
    <property type="evidence" value="ECO:0007669"/>
    <property type="project" value="UniProtKB-SubCell"/>
</dbReference>
<evidence type="ECO:0000259" key="23">
    <source>
        <dbReference type="PROSITE" id="PS51184"/>
    </source>
</evidence>
<dbReference type="SUPFAM" id="SSF57903">
    <property type="entry name" value="FYVE/PHD zinc finger"/>
    <property type="match status" value="1"/>
</dbReference>
<evidence type="ECO:0000313" key="24">
    <source>
        <dbReference type="EMBL" id="KAI8579844.1"/>
    </source>
</evidence>
<evidence type="ECO:0000256" key="16">
    <source>
        <dbReference type="ARBA" id="ARBA00023242"/>
    </source>
</evidence>
<evidence type="ECO:0000256" key="18">
    <source>
        <dbReference type="ARBA" id="ARBA00047915"/>
    </source>
</evidence>
<dbReference type="SUPFAM" id="SSF51197">
    <property type="entry name" value="Clavaminate synthase-like"/>
    <property type="match status" value="1"/>
</dbReference>
<accession>A0AAD5EAT7</accession>
<feature type="region of interest" description="Disordered" evidence="20">
    <location>
        <begin position="495"/>
        <end position="533"/>
    </location>
</feature>
<keyword evidence="16" id="KW-0539">Nucleus</keyword>
<dbReference type="Pfam" id="PF17811">
    <property type="entry name" value="JHD"/>
    <property type="match status" value="1"/>
</dbReference>
<dbReference type="InterPro" id="IPR041070">
    <property type="entry name" value="JHD"/>
</dbReference>
<dbReference type="SMART" id="SM00558">
    <property type="entry name" value="JmjC"/>
    <property type="match status" value="1"/>
</dbReference>
<dbReference type="InterPro" id="IPR013083">
    <property type="entry name" value="Znf_RING/FYVE/PHD"/>
</dbReference>
<evidence type="ECO:0000256" key="6">
    <source>
        <dbReference type="ARBA" id="ARBA00015153"/>
    </source>
</evidence>
<dbReference type="InterPro" id="IPR003347">
    <property type="entry name" value="JmjC_dom"/>
</dbReference>
<evidence type="ECO:0000256" key="1">
    <source>
        <dbReference type="ARBA" id="ARBA00001954"/>
    </source>
</evidence>
<evidence type="ECO:0000259" key="21">
    <source>
        <dbReference type="PROSITE" id="PS50016"/>
    </source>
</evidence>
<proteinExistence type="inferred from homology"/>
<dbReference type="AlphaFoldDB" id="A0AAD5EAT7"/>
<dbReference type="InterPro" id="IPR001965">
    <property type="entry name" value="Znf_PHD"/>
</dbReference>
<dbReference type="PROSITE" id="PS50016">
    <property type="entry name" value="ZF_PHD_2"/>
    <property type="match status" value="1"/>
</dbReference>